<evidence type="ECO:0000256" key="11">
    <source>
        <dbReference type="PIRNR" id="PIRNR000447"/>
    </source>
</evidence>
<evidence type="ECO:0000256" key="6">
    <source>
        <dbReference type="ARBA" id="ARBA00022679"/>
    </source>
</evidence>
<keyword evidence="16" id="KW-1185">Reference proteome</keyword>
<dbReference type="EMBL" id="WFLM01000005">
    <property type="protein sequence ID" value="KAB8037073.1"/>
    <property type="molecule type" value="Genomic_DNA"/>
</dbReference>
<evidence type="ECO:0000313" key="16">
    <source>
        <dbReference type="Proteomes" id="UP000437748"/>
    </source>
</evidence>
<accession>A0A6N6VPF2</accession>
<dbReference type="SUPFAM" id="SSF53901">
    <property type="entry name" value="Thiolase-like"/>
    <property type="match status" value="2"/>
</dbReference>
<comment type="caution">
    <text evidence="15">The sequence shown here is derived from an EMBL/GenBank/DDBJ whole genome shotgun (WGS) entry which is preliminary data.</text>
</comment>
<dbReference type="PANTHER" id="PTHR11712">
    <property type="entry name" value="POLYKETIDE SYNTHASE-RELATED"/>
    <property type="match status" value="1"/>
</dbReference>
<dbReference type="CDD" id="cd00834">
    <property type="entry name" value="KAS_I_II"/>
    <property type="match status" value="1"/>
</dbReference>
<dbReference type="InterPro" id="IPR018201">
    <property type="entry name" value="Ketoacyl_synth_AS"/>
</dbReference>
<dbReference type="InterPro" id="IPR017568">
    <property type="entry name" value="3-oxoacyl-ACP_synth-2"/>
</dbReference>
<feature type="domain" description="Ketosynthase family 3 (KS3)" evidence="14">
    <location>
        <begin position="1"/>
        <end position="410"/>
    </location>
</feature>
<comment type="catalytic activity">
    <reaction evidence="11">
        <text>(9Z)-hexadecenoyl-[ACP] + malonyl-[ACP] + H(+) = 3-oxo-(11Z)-octadecenoyl-[ACP] + holo-[ACP] + CO2</text>
        <dbReference type="Rhea" id="RHEA:55040"/>
        <dbReference type="Rhea" id="RHEA-COMP:9623"/>
        <dbReference type="Rhea" id="RHEA-COMP:9685"/>
        <dbReference type="Rhea" id="RHEA-COMP:10800"/>
        <dbReference type="Rhea" id="RHEA-COMP:14074"/>
        <dbReference type="ChEBI" id="CHEBI:15378"/>
        <dbReference type="ChEBI" id="CHEBI:16526"/>
        <dbReference type="ChEBI" id="CHEBI:64479"/>
        <dbReference type="ChEBI" id="CHEBI:78449"/>
        <dbReference type="ChEBI" id="CHEBI:83989"/>
        <dbReference type="ChEBI" id="CHEBI:138538"/>
        <dbReference type="EC" id="2.3.1.179"/>
    </reaction>
</comment>
<dbReference type="PANTHER" id="PTHR11712:SF336">
    <property type="entry name" value="3-OXOACYL-[ACYL-CARRIER-PROTEIN] SYNTHASE, MITOCHONDRIAL"/>
    <property type="match status" value="1"/>
</dbReference>
<comment type="function">
    <text evidence="11">Involved in the type II fatty acid elongation cycle. Catalyzes the elongation of a wide range of acyl-ACP by the addition of two carbons from malonyl-ACP to an acyl acceptor. Can efficiently catalyze the conversion of palmitoleoyl-ACP (cis-hexadec-9-enoyl-ACP) to cis-vaccenoyl-ACP (cis-octadec-11-enoyl-ACP), an essential step in the thermal regulation of fatty acid composition.</text>
</comment>
<gene>
    <name evidence="15" type="primary">fabF</name>
    <name evidence="15" type="ORF">GCL60_14685</name>
</gene>
<reference evidence="15 16" key="1">
    <citation type="submission" date="2019-10" db="EMBL/GenBank/DDBJ databases">
        <title>New species of Slilvanegrellaceae.</title>
        <authorList>
            <person name="Pitt A."/>
            <person name="Hahn M.W."/>
        </authorList>
    </citation>
    <scope>NUCLEOTIDE SEQUENCE [LARGE SCALE GENOMIC DNA]</scope>
    <source>
        <strain evidence="15 16">SP-Ram-0.45-NSY-1</strain>
    </source>
</reference>
<dbReference type="AlphaFoldDB" id="A0A6N6VPF2"/>
<evidence type="ECO:0000256" key="10">
    <source>
        <dbReference type="ARBA" id="ARBA00023315"/>
    </source>
</evidence>
<name>A0A6N6VPF2_9BACT</name>
<evidence type="ECO:0000313" key="15">
    <source>
        <dbReference type="EMBL" id="KAB8037073.1"/>
    </source>
</evidence>
<dbReference type="EC" id="2.3.1.179" evidence="3 11"/>
<keyword evidence="5 11" id="KW-0444">Lipid biosynthesis</keyword>
<protein>
    <recommendedName>
        <fullName evidence="4 11">3-oxoacyl-[acyl-carrier-protein] synthase 2</fullName>
        <ecNumber evidence="3 11">2.3.1.179</ecNumber>
    </recommendedName>
</protein>
<feature type="active site" description="For beta-ketoacyl synthase activity" evidence="12">
    <location>
        <position position="162"/>
    </location>
</feature>
<dbReference type="PROSITE" id="PS00606">
    <property type="entry name" value="KS3_1"/>
    <property type="match status" value="1"/>
</dbReference>
<comment type="similarity">
    <text evidence="2 11 13">Belongs to the thiolase-like superfamily. Beta-ketoacyl-ACP synthases family.</text>
</comment>
<keyword evidence="9 11" id="KW-0275">Fatty acid biosynthesis</keyword>
<dbReference type="GO" id="GO:0004315">
    <property type="term" value="F:3-oxoacyl-[acyl-carrier-protein] synthase activity"/>
    <property type="evidence" value="ECO:0007669"/>
    <property type="project" value="UniProtKB-UniRule"/>
</dbReference>
<dbReference type="FunFam" id="3.40.47.10:FF:000009">
    <property type="entry name" value="3-oxoacyl-[acyl-carrier-protein] synthase 2"/>
    <property type="match status" value="1"/>
</dbReference>
<keyword evidence="7" id="KW-0276">Fatty acid metabolism</keyword>
<dbReference type="InterPro" id="IPR000794">
    <property type="entry name" value="Beta-ketoacyl_synthase"/>
</dbReference>
<evidence type="ECO:0000256" key="7">
    <source>
        <dbReference type="ARBA" id="ARBA00022832"/>
    </source>
</evidence>
<organism evidence="15 16">
    <name type="scientific">Silvanigrella paludirubra</name>
    <dbReference type="NCBI Taxonomy" id="2499159"/>
    <lineage>
        <taxon>Bacteria</taxon>
        <taxon>Pseudomonadati</taxon>
        <taxon>Bdellovibrionota</taxon>
        <taxon>Oligoflexia</taxon>
        <taxon>Silvanigrellales</taxon>
        <taxon>Silvanigrellaceae</taxon>
        <taxon>Silvanigrella</taxon>
    </lineage>
</organism>
<evidence type="ECO:0000256" key="12">
    <source>
        <dbReference type="PIRSR" id="PIRSR000447-1"/>
    </source>
</evidence>
<evidence type="ECO:0000256" key="4">
    <source>
        <dbReference type="ARBA" id="ARBA00014657"/>
    </source>
</evidence>
<dbReference type="NCBIfam" id="TIGR03150">
    <property type="entry name" value="fabF"/>
    <property type="match status" value="1"/>
</dbReference>
<keyword evidence="6 11" id="KW-0808">Transferase</keyword>
<dbReference type="InterPro" id="IPR014030">
    <property type="entry name" value="Ketoacyl_synth_N"/>
</dbReference>
<dbReference type="NCBIfam" id="NF005589">
    <property type="entry name" value="PRK07314.1"/>
    <property type="match status" value="1"/>
</dbReference>
<evidence type="ECO:0000256" key="1">
    <source>
        <dbReference type="ARBA" id="ARBA00005194"/>
    </source>
</evidence>
<dbReference type="Pfam" id="PF00109">
    <property type="entry name" value="ketoacyl-synt"/>
    <property type="match status" value="1"/>
</dbReference>
<dbReference type="Pfam" id="PF02801">
    <property type="entry name" value="Ketoacyl-synt_C"/>
    <property type="match status" value="1"/>
</dbReference>
<sequence length="413" mass="43556">MKRVVVTGLGIVCPIGNNLEECWENVIAGKSGIGKLTMFEPPENCVTIAGEVKNFDPTKYMNEKEAKRNQRFVQLAVAASKMALANANLEINATNHHQIGVSIGVGIGALGYLEDQSFIARTKGIKRVSPFTIPGFIGNMAAGVVSSETGAKGPNICAATACSSGAHSIGDAMMYIQSGRAKAMICGGAESALSLIAYAGFGQMKALCSNRSDEPEKASRPFDRDRSGFIMGEGSGILILEDYEYAKARGANIICEIAGFGASGDAYHFTSPAPEGEGGARAMQQALDTSGLKPEDIDYINAHGTSTELNDLCESQAIKTVFREQAYKLNVSSTKSMTGHLLGAAGGIEAVFSVMAIKTGIIPPTINLENPGEHCDLNYTPLKAVKKEVNAVLSNSFGFGGTNVSLAFKKFKN</sequence>
<dbReference type="UniPathway" id="UPA00094"/>
<dbReference type="Proteomes" id="UP000437748">
    <property type="component" value="Unassembled WGS sequence"/>
</dbReference>
<dbReference type="RefSeq" id="WP_153421490.1">
    <property type="nucleotide sequence ID" value="NZ_WFLM01000005.1"/>
</dbReference>
<dbReference type="InterPro" id="IPR016039">
    <property type="entry name" value="Thiolase-like"/>
</dbReference>
<evidence type="ECO:0000256" key="3">
    <source>
        <dbReference type="ARBA" id="ARBA00012356"/>
    </source>
</evidence>
<dbReference type="OrthoDB" id="5288344at2"/>
<dbReference type="InterPro" id="IPR020841">
    <property type="entry name" value="PKS_Beta-ketoAc_synthase_dom"/>
</dbReference>
<keyword evidence="8" id="KW-0443">Lipid metabolism</keyword>
<evidence type="ECO:0000256" key="13">
    <source>
        <dbReference type="RuleBase" id="RU003694"/>
    </source>
</evidence>
<dbReference type="GO" id="GO:0006633">
    <property type="term" value="P:fatty acid biosynthetic process"/>
    <property type="evidence" value="ECO:0007669"/>
    <property type="project" value="UniProtKB-UniRule"/>
</dbReference>
<evidence type="ECO:0000256" key="8">
    <source>
        <dbReference type="ARBA" id="ARBA00023098"/>
    </source>
</evidence>
<evidence type="ECO:0000256" key="5">
    <source>
        <dbReference type="ARBA" id="ARBA00022516"/>
    </source>
</evidence>
<dbReference type="Gene3D" id="3.40.47.10">
    <property type="match status" value="1"/>
</dbReference>
<dbReference type="PROSITE" id="PS52004">
    <property type="entry name" value="KS3_2"/>
    <property type="match status" value="1"/>
</dbReference>
<comment type="catalytic activity">
    <reaction evidence="11">
        <text>a fatty acyl-[ACP] + malonyl-[ACP] + H(+) = a 3-oxoacyl-[ACP] + holo-[ACP] + CO2</text>
        <dbReference type="Rhea" id="RHEA:22836"/>
        <dbReference type="Rhea" id="RHEA-COMP:9623"/>
        <dbReference type="Rhea" id="RHEA-COMP:9685"/>
        <dbReference type="Rhea" id="RHEA-COMP:9916"/>
        <dbReference type="Rhea" id="RHEA-COMP:14125"/>
        <dbReference type="ChEBI" id="CHEBI:15378"/>
        <dbReference type="ChEBI" id="CHEBI:16526"/>
        <dbReference type="ChEBI" id="CHEBI:64479"/>
        <dbReference type="ChEBI" id="CHEBI:78449"/>
        <dbReference type="ChEBI" id="CHEBI:78776"/>
        <dbReference type="ChEBI" id="CHEBI:138651"/>
    </reaction>
</comment>
<dbReference type="GO" id="GO:0005829">
    <property type="term" value="C:cytosol"/>
    <property type="evidence" value="ECO:0007669"/>
    <property type="project" value="TreeGrafter"/>
</dbReference>
<evidence type="ECO:0000256" key="2">
    <source>
        <dbReference type="ARBA" id="ARBA00008467"/>
    </source>
</evidence>
<dbReference type="SMART" id="SM00825">
    <property type="entry name" value="PKS_KS"/>
    <property type="match status" value="1"/>
</dbReference>
<evidence type="ECO:0000256" key="9">
    <source>
        <dbReference type="ARBA" id="ARBA00023160"/>
    </source>
</evidence>
<comment type="pathway">
    <text evidence="1 11">Lipid metabolism; fatty acid biosynthesis.</text>
</comment>
<dbReference type="PIRSF" id="PIRSF000447">
    <property type="entry name" value="KAS_II"/>
    <property type="match status" value="1"/>
</dbReference>
<dbReference type="InterPro" id="IPR014031">
    <property type="entry name" value="Ketoacyl_synth_C"/>
</dbReference>
<proteinExistence type="inferred from homology"/>
<keyword evidence="10 11" id="KW-0012">Acyltransferase</keyword>
<evidence type="ECO:0000259" key="14">
    <source>
        <dbReference type="PROSITE" id="PS52004"/>
    </source>
</evidence>